<name>D5AAE7_PICSI</name>
<protein>
    <submittedName>
        <fullName evidence="1">Uncharacterized protein</fullName>
    </submittedName>
</protein>
<organism evidence="1">
    <name type="scientific">Picea sitchensis</name>
    <name type="common">Sitka spruce</name>
    <name type="synonym">Pinus sitchensis</name>
    <dbReference type="NCBI Taxonomy" id="3332"/>
    <lineage>
        <taxon>Eukaryota</taxon>
        <taxon>Viridiplantae</taxon>
        <taxon>Streptophyta</taxon>
        <taxon>Embryophyta</taxon>
        <taxon>Tracheophyta</taxon>
        <taxon>Spermatophyta</taxon>
        <taxon>Pinopsida</taxon>
        <taxon>Pinidae</taxon>
        <taxon>Conifers I</taxon>
        <taxon>Pinales</taxon>
        <taxon>Pinaceae</taxon>
        <taxon>Picea</taxon>
    </lineage>
</organism>
<accession>D5AAE7</accession>
<dbReference type="EMBL" id="BT123180">
    <property type="protein sequence ID" value="ADE76516.1"/>
    <property type="molecule type" value="mRNA"/>
</dbReference>
<sequence length="88" mass="9866">MPICTIFPNWRFKLILTGIKYLCTKTLGGFWDVLFIHTVCAATWAKRLMGSGSLGLSGRKRISPNLFSSMQRILITMSVGSNLQFPLL</sequence>
<evidence type="ECO:0000313" key="1">
    <source>
        <dbReference type="EMBL" id="ADE76516.1"/>
    </source>
</evidence>
<dbReference type="AlphaFoldDB" id="D5AAE7"/>
<reference evidence="1" key="1">
    <citation type="submission" date="2010-04" db="EMBL/GenBank/DDBJ databases">
        <authorList>
            <person name="Reid K.E."/>
            <person name="Liao N."/>
            <person name="Chan S."/>
            <person name="Docking R."/>
            <person name="Taylor G."/>
            <person name="Moore R."/>
            <person name="Mayo M."/>
            <person name="Munro S."/>
            <person name="King J."/>
            <person name="Yanchuk A."/>
            <person name="Holt R."/>
            <person name="Jones S."/>
            <person name="Marra M."/>
            <person name="Ritland C.E."/>
            <person name="Ritland K."/>
            <person name="Bohlmann J."/>
        </authorList>
    </citation>
    <scope>NUCLEOTIDE SEQUENCE</scope>
    <source>
        <tissue evidence="1">Bud</tissue>
    </source>
</reference>
<proteinExistence type="evidence at transcript level"/>